<dbReference type="GO" id="GO:0003676">
    <property type="term" value="F:nucleic acid binding"/>
    <property type="evidence" value="ECO:0007669"/>
    <property type="project" value="InterPro"/>
</dbReference>
<dbReference type="Gene3D" id="3.30.420.10">
    <property type="entry name" value="Ribonuclease H-like superfamily/Ribonuclease H"/>
    <property type="match status" value="1"/>
</dbReference>
<dbReference type="InterPro" id="IPR044730">
    <property type="entry name" value="RNase_H-like_dom_plant"/>
</dbReference>
<dbReference type="EMBL" id="OU466861">
    <property type="protein sequence ID" value="CAH2065587.1"/>
    <property type="molecule type" value="Genomic_DNA"/>
</dbReference>
<sequence>MVQSSTHGRIHDFLYTLRDHQNWDHQHHLMALSICYSITQIQDGMKIRNILLSQQKHISWLSSLRYARDDYNEWQDTVKQVQEQESSQPNTHQGPRQMDTNKETRSKSGWILSNTHGEFYNAAQTQGDRVQTPFESELQALLLHMHQCRDKGYRKVIFERDCQRVVTAVTRKSLHFKAHNWNRDIRWWAMMKPSSHGQQNIRTKRCRYIGEVTFTRWNHI</sequence>
<feature type="compositionally biased region" description="Polar residues" evidence="1">
    <location>
        <begin position="78"/>
        <end position="94"/>
    </location>
</feature>
<evidence type="ECO:0000313" key="3">
    <source>
        <dbReference type="EMBL" id="CAH2065587.1"/>
    </source>
</evidence>
<proteinExistence type="predicted"/>
<evidence type="ECO:0000256" key="1">
    <source>
        <dbReference type="SAM" id="MobiDB-lite"/>
    </source>
</evidence>
<dbReference type="Proteomes" id="UP000836841">
    <property type="component" value="Chromosome 5"/>
</dbReference>
<feature type="domain" description="RNase H type-1" evidence="2">
    <location>
        <begin position="101"/>
        <end position="189"/>
    </location>
</feature>
<keyword evidence="4" id="KW-1185">Reference proteome</keyword>
<dbReference type="Pfam" id="PF13456">
    <property type="entry name" value="RVT_3"/>
    <property type="match status" value="1"/>
</dbReference>
<feature type="region of interest" description="Disordered" evidence="1">
    <location>
        <begin position="78"/>
        <end position="105"/>
    </location>
</feature>
<gene>
    <name evidence="3" type="ORF">TAV2_LOCUS17532</name>
</gene>
<evidence type="ECO:0000313" key="4">
    <source>
        <dbReference type="Proteomes" id="UP000836841"/>
    </source>
</evidence>
<protein>
    <recommendedName>
        <fullName evidence="2">RNase H type-1 domain-containing protein</fullName>
    </recommendedName>
</protein>
<dbReference type="GO" id="GO:0004523">
    <property type="term" value="F:RNA-DNA hybrid ribonuclease activity"/>
    <property type="evidence" value="ECO:0007669"/>
    <property type="project" value="InterPro"/>
</dbReference>
<accession>A0AAU9SIG8</accession>
<dbReference type="InterPro" id="IPR002156">
    <property type="entry name" value="RNaseH_domain"/>
</dbReference>
<dbReference type="InterPro" id="IPR036397">
    <property type="entry name" value="RNaseH_sf"/>
</dbReference>
<dbReference type="CDD" id="cd06222">
    <property type="entry name" value="RNase_H_like"/>
    <property type="match status" value="1"/>
</dbReference>
<reference evidence="3 4" key="1">
    <citation type="submission" date="2022-03" db="EMBL/GenBank/DDBJ databases">
        <authorList>
            <person name="Nunn A."/>
            <person name="Chopra R."/>
            <person name="Nunn A."/>
            <person name="Contreras Garrido A."/>
        </authorList>
    </citation>
    <scope>NUCLEOTIDE SEQUENCE [LARGE SCALE GENOMIC DNA]</scope>
</reference>
<evidence type="ECO:0000259" key="2">
    <source>
        <dbReference type="Pfam" id="PF13456"/>
    </source>
</evidence>
<name>A0AAU9SIG8_THLAR</name>
<organism evidence="3 4">
    <name type="scientific">Thlaspi arvense</name>
    <name type="common">Field penny-cress</name>
    <dbReference type="NCBI Taxonomy" id="13288"/>
    <lineage>
        <taxon>Eukaryota</taxon>
        <taxon>Viridiplantae</taxon>
        <taxon>Streptophyta</taxon>
        <taxon>Embryophyta</taxon>
        <taxon>Tracheophyta</taxon>
        <taxon>Spermatophyta</taxon>
        <taxon>Magnoliopsida</taxon>
        <taxon>eudicotyledons</taxon>
        <taxon>Gunneridae</taxon>
        <taxon>Pentapetalae</taxon>
        <taxon>rosids</taxon>
        <taxon>malvids</taxon>
        <taxon>Brassicales</taxon>
        <taxon>Brassicaceae</taxon>
        <taxon>Thlaspideae</taxon>
        <taxon>Thlaspi</taxon>
    </lineage>
</organism>
<dbReference type="AlphaFoldDB" id="A0AAU9SIG8"/>